<dbReference type="InterPro" id="IPR036034">
    <property type="entry name" value="PDZ_sf"/>
</dbReference>
<dbReference type="EMBL" id="CAJOBP010038058">
    <property type="protein sequence ID" value="CAF4732141.1"/>
    <property type="molecule type" value="Genomic_DNA"/>
</dbReference>
<organism evidence="1 2">
    <name type="scientific">Rotaria socialis</name>
    <dbReference type="NCBI Taxonomy" id="392032"/>
    <lineage>
        <taxon>Eukaryota</taxon>
        <taxon>Metazoa</taxon>
        <taxon>Spiralia</taxon>
        <taxon>Gnathifera</taxon>
        <taxon>Rotifera</taxon>
        <taxon>Eurotatoria</taxon>
        <taxon>Bdelloidea</taxon>
        <taxon>Philodinida</taxon>
        <taxon>Philodinidae</taxon>
        <taxon>Rotaria</taxon>
    </lineage>
</organism>
<dbReference type="Proteomes" id="UP000663873">
    <property type="component" value="Unassembled WGS sequence"/>
</dbReference>
<proteinExistence type="predicted"/>
<reference evidence="1" key="1">
    <citation type="submission" date="2021-02" db="EMBL/GenBank/DDBJ databases">
        <authorList>
            <person name="Nowell W R."/>
        </authorList>
    </citation>
    <scope>NUCLEOTIDE SEQUENCE</scope>
</reference>
<sequence length="33" mass="3727">MNKVFISRPDGSVSWGFRLQGGLEYNEPLTITN</sequence>
<name>A0A821K9L5_9BILA</name>
<evidence type="ECO:0000313" key="1">
    <source>
        <dbReference type="EMBL" id="CAF4732141.1"/>
    </source>
</evidence>
<dbReference type="Gene3D" id="2.30.42.10">
    <property type="match status" value="1"/>
</dbReference>
<keyword evidence="2" id="KW-1185">Reference proteome</keyword>
<dbReference type="AlphaFoldDB" id="A0A821K9L5"/>
<protein>
    <submittedName>
        <fullName evidence="1">Uncharacterized protein</fullName>
    </submittedName>
</protein>
<evidence type="ECO:0000313" key="2">
    <source>
        <dbReference type="Proteomes" id="UP000663873"/>
    </source>
</evidence>
<feature type="non-terminal residue" evidence="1">
    <location>
        <position position="33"/>
    </location>
</feature>
<comment type="caution">
    <text evidence="1">The sequence shown here is derived from an EMBL/GenBank/DDBJ whole genome shotgun (WGS) entry which is preliminary data.</text>
</comment>
<accession>A0A821K9L5</accession>
<gene>
    <name evidence="1" type="ORF">UJA718_LOCUS37838</name>
</gene>